<name>A0A8S5PL35_9CAUD</name>
<evidence type="ECO:0000313" key="1">
    <source>
        <dbReference type="EMBL" id="DAE07195.1"/>
    </source>
</evidence>
<sequence>MLVDSNDGNKVIVELKESFGVKGVHMEDSLLKCKDETDKEYGLRLAMNKDIYGISWTKICDLMFEATGVRKDESAYRKYYMAFLDGVDYQKNKDPSEQMDELMNKELDIKLKTVKMRDYRAALNRDVNKIARFDMLKQDISDYVIKNHLEFNDNKSNFSSTEKSAILCLSDFHYGMVTDNYLNKYNPEIFHERMTKLFDAVVKKIYSEKIGTLYVINLNDAISGYIHNIIRIENRKNIIEQVMEVSNALAEFLNGLSQHCNIEYYSVIDNHSRCMANKYDSLQNENFSLLVDWYLKAALRYVHNIHINENEFDNDILTFNIYNWNYLGSHGDKDSIHDIVQNMTLLTHKFYDAMFIAHKHHVESKEVDGTMVFMNGSLCGTDNYAKSLRITSHPSQTMYIVTPDNPYESINIIRLD</sequence>
<proteinExistence type="predicted"/>
<protein>
    <submittedName>
        <fullName evidence="1">DNA polymerase II small subunit</fullName>
    </submittedName>
</protein>
<accession>A0A8S5PL35</accession>
<dbReference type="SUPFAM" id="SSF56300">
    <property type="entry name" value="Metallo-dependent phosphatases"/>
    <property type="match status" value="1"/>
</dbReference>
<reference evidence="1" key="1">
    <citation type="journal article" date="2021" name="Proc. Natl. Acad. Sci. U.S.A.">
        <title>A Catalog of Tens of Thousands of Viruses from Human Metagenomes Reveals Hidden Associations with Chronic Diseases.</title>
        <authorList>
            <person name="Tisza M.J."/>
            <person name="Buck C.B."/>
        </authorList>
    </citation>
    <scope>NUCLEOTIDE SEQUENCE</scope>
    <source>
        <strain evidence="1">CtOSJ35</strain>
    </source>
</reference>
<dbReference type="EMBL" id="BK015447">
    <property type="protein sequence ID" value="DAE07195.1"/>
    <property type="molecule type" value="Genomic_DNA"/>
</dbReference>
<organism evidence="1">
    <name type="scientific">Siphoviridae sp. ctOSJ35</name>
    <dbReference type="NCBI Taxonomy" id="2825479"/>
    <lineage>
        <taxon>Viruses</taxon>
        <taxon>Duplodnaviria</taxon>
        <taxon>Heunggongvirae</taxon>
        <taxon>Uroviricota</taxon>
        <taxon>Caudoviricetes</taxon>
    </lineage>
</organism>
<dbReference type="InterPro" id="IPR029052">
    <property type="entry name" value="Metallo-depent_PP-like"/>
</dbReference>